<feature type="domain" description="Beta-xylosidase C-terminal Concanavalin A-like" evidence="7">
    <location>
        <begin position="295"/>
        <end position="459"/>
    </location>
</feature>
<evidence type="ECO:0000313" key="8">
    <source>
        <dbReference type="EMBL" id="MBO8443586.1"/>
    </source>
</evidence>
<accession>A0A9D9E939</accession>
<dbReference type="EMBL" id="JADIMU010000049">
    <property type="protein sequence ID" value="MBO8443586.1"/>
    <property type="molecule type" value="Genomic_DNA"/>
</dbReference>
<dbReference type="AlphaFoldDB" id="A0A9D9E939"/>
<evidence type="ECO:0000256" key="5">
    <source>
        <dbReference type="PIRSR" id="PIRSR606710-2"/>
    </source>
</evidence>
<reference evidence="8" key="1">
    <citation type="submission" date="2020-10" db="EMBL/GenBank/DDBJ databases">
        <authorList>
            <person name="Gilroy R."/>
        </authorList>
    </citation>
    <scope>NUCLEOTIDE SEQUENCE</scope>
    <source>
        <strain evidence="8">11167</strain>
    </source>
</reference>
<gene>
    <name evidence="8" type="ORF">IAC42_07515</name>
</gene>
<dbReference type="Gene3D" id="2.60.120.200">
    <property type="match status" value="1"/>
</dbReference>
<dbReference type="InterPro" id="IPR006710">
    <property type="entry name" value="Glyco_hydro_43"/>
</dbReference>
<evidence type="ECO:0000256" key="6">
    <source>
        <dbReference type="RuleBase" id="RU361187"/>
    </source>
</evidence>
<organism evidence="8 9">
    <name type="scientific">Candidatus Aphodenecus pullistercoris</name>
    <dbReference type="NCBI Taxonomy" id="2840669"/>
    <lineage>
        <taxon>Bacteria</taxon>
        <taxon>Pseudomonadati</taxon>
        <taxon>Spirochaetota</taxon>
        <taxon>Spirochaetia</taxon>
        <taxon>Spirochaetales</taxon>
        <taxon>Candidatus Aphodenecus</taxon>
    </lineage>
</organism>
<dbReference type="PANTHER" id="PTHR42812">
    <property type="entry name" value="BETA-XYLOSIDASE"/>
    <property type="match status" value="1"/>
</dbReference>
<keyword evidence="3 6" id="KW-0326">Glycosidase</keyword>
<dbReference type="InterPro" id="IPR051795">
    <property type="entry name" value="Glycosyl_Hydrlase_43"/>
</dbReference>
<feature type="site" description="Important for catalytic activity, responsible for pKa modulation of the active site Glu and correct orientation of both the proton donor and substrate" evidence="5">
    <location>
        <position position="121"/>
    </location>
</feature>
<dbReference type="GO" id="GO:0005975">
    <property type="term" value="P:carbohydrate metabolic process"/>
    <property type="evidence" value="ECO:0007669"/>
    <property type="project" value="InterPro"/>
</dbReference>
<dbReference type="Pfam" id="PF04616">
    <property type="entry name" value="Glyco_hydro_43"/>
    <property type="match status" value="1"/>
</dbReference>
<evidence type="ECO:0000313" key="9">
    <source>
        <dbReference type="Proteomes" id="UP000823633"/>
    </source>
</evidence>
<dbReference type="InterPro" id="IPR041542">
    <property type="entry name" value="GH43_C2"/>
</dbReference>
<dbReference type="SUPFAM" id="SSF75005">
    <property type="entry name" value="Arabinanase/levansucrase/invertase"/>
    <property type="match status" value="1"/>
</dbReference>
<dbReference type="SUPFAM" id="SSF49899">
    <property type="entry name" value="Concanavalin A-like lectins/glucanases"/>
    <property type="match status" value="1"/>
</dbReference>
<evidence type="ECO:0000256" key="2">
    <source>
        <dbReference type="ARBA" id="ARBA00022801"/>
    </source>
</evidence>
<proteinExistence type="inferred from homology"/>
<feature type="active site" description="Proton donor" evidence="4">
    <location>
        <position position="175"/>
    </location>
</feature>
<sequence>MTSYVNPIVHMDLSDPDVIRMGDDYYMITSSFTYQPAIPILHSKDLVHWRIVNHVLDSLPGDRYLRPCHGSGAWAPSIRVHEGTVHVFIPLVDEGILVAKSDDILGHFETNMLTHEAGWIDPCPLWDDDGRTYMVFAFARSRTGHADAIAIIETDKDFTHTIGDWRVLHSGPTAEGPKAYRRGQWHYILFPEGGVATGWQSAIRSRSLDGPWEYRVLLRQGESTVNGPHQGALVDTAGGDLFFLHFQDVGTFGRILHLQPARWHEDWPVIGEEGRPVRSGTTTLEEWPCTIQMDDDFTEAELGLQWAWQAKPDKDWYALGDDGLRLFCRSEGGDIWSADNVLSQWAKGPRLVATSGIGLHSDRPGDCISLGMTGLKGGYLSLEEGRLSLYALCVGEHDRLVESVDIEEKDIVVRMEADKDSLAFSYSNDGQSFTSFSTCLSLTKGMWTGARIALWATNRQALEGRGLGKVHYIHFK</sequence>
<dbReference type="InterPro" id="IPR023296">
    <property type="entry name" value="Glyco_hydro_beta-prop_sf"/>
</dbReference>
<evidence type="ECO:0000256" key="1">
    <source>
        <dbReference type="ARBA" id="ARBA00009865"/>
    </source>
</evidence>
<dbReference type="InterPro" id="IPR013320">
    <property type="entry name" value="ConA-like_dom_sf"/>
</dbReference>
<evidence type="ECO:0000256" key="3">
    <source>
        <dbReference type="ARBA" id="ARBA00023295"/>
    </source>
</evidence>
<dbReference type="Gene3D" id="2.115.10.20">
    <property type="entry name" value="Glycosyl hydrolase domain, family 43"/>
    <property type="match status" value="1"/>
</dbReference>
<reference evidence="8" key="2">
    <citation type="journal article" date="2021" name="PeerJ">
        <title>Extensive microbial diversity within the chicken gut microbiome revealed by metagenomics and culture.</title>
        <authorList>
            <person name="Gilroy R."/>
            <person name="Ravi A."/>
            <person name="Getino M."/>
            <person name="Pursley I."/>
            <person name="Horton D.L."/>
            <person name="Alikhan N.F."/>
            <person name="Baker D."/>
            <person name="Gharbi K."/>
            <person name="Hall N."/>
            <person name="Watson M."/>
            <person name="Adriaenssens E.M."/>
            <person name="Foster-Nyarko E."/>
            <person name="Jarju S."/>
            <person name="Secka A."/>
            <person name="Antonio M."/>
            <person name="Oren A."/>
            <person name="Chaudhuri R.R."/>
            <person name="La Ragione R."/>
            <person name="Hildebrand F."/>
            <person name="Pallen M.J."/>
        </authorList>
    </citation>
    <scope>NUCLEOTIDE SEQUENCE</scope>
    <source>
        <strain evidence="8">11167</strain>
    </source>
</reference>
<name>A0A9D9E939_9SPIR</name>
<evidence type="ECO:0000259" key="7">
    <source>
        <dbReference type="Pfam" id="PF17851"/>
    </source>
</evidence>
<protein>
    <submittedName>
        <fullName evidence="8">Family 43 glycosylhydrolase</fullName>
    </submittedName>
</protein>
<feature type="active site" description="Proton acceptor" evidence="4">
    <location>
        <position position="15"/>
    </location>
</feature>
<dbReference type="GO" id="GO:0004553">
    <property type="term" value="F:hydrolase activity, hydrolyzing O-glycosyl compounds"/>
    <property type="evidence" value="ECO:0007669"/>
    <property type="project" value="InterPro"/>
</dbReference>
<dbReference type="Proteomes" id="UP000823633">
    <property type="component" value="Unassembled WGS sequence"/>
</dbReference>
<comment type="caution">
    <text evidence="8">The sequence shown here is derived from an EMBL/GenBank/DDBJ whole genome shotgun (WGS) entry which is preliminary data.</text>
</comment>
<dbReference type="CDD" id="cd09001">
    <property type="entry name" value="GH43_FsAxh1-like"/>
    <property type="match status" value="1"/>
</dbReference>
<evidence type="ECO:0000256" key="4">
    <source>
        <dbReference type="PIRSR" id="PIRSR606710-1"/>
    </source>
</evidence>
<dbReference type="PANTHER" id="PTHR42812:SF12">
    <property type="entry name" value="BETA-XYLOSIDASE-RELATED"/>
    <property type="match status" value="1"/>
</dbReference>
<dbReference type="Pfam" id="PF17851">
    <property type="entry name" value="GH43_C2"/>
    <property type="match status" value="1"/>
</dbReference>
<keyword evidence="2 6" id="KW-0378">Hydrolase</keyword>
<comment type="similarity">
    <text evidence="1 6">Belongs to the glycosyl hydrolase 43 family.</text>
</comment>